<evidence type="ECO:0000313" key="2">
    <source>
        <dbReference type="EMBL" id="KEP70270.1"/>
    </source>
</evidence>
<keyword evidence="3" id="KW-1185">Reference proteome</keyword>
<dbReference type="EMBL" id="JHEH01000007">
    <property type="protein sequence ID" value="KEP70270.1"/>
    <property type="molecule type" value="Genomic_DNA"/>
</dbReference>
<dbReference type="eggNOG" id="ENOG502Z8FB">
    <property type="taxonomic scope" value="Bacteria"/>
</dbReference>
<name>A0A074TJF6_9RHOB</name>
<dbReference type="STRING" id="1185766.SAMN05216224_101526"/>
<protein>
    <submittedName>
        <fullName evidence="2">Uncharacterized protein</fullName>
    </submittedName>
</protein>
<keyword evidence="1" id="KW-1133">Transmembrane helix</keyword>
<dbReference type="OrthoDB" id="7822309at2"/>
<dbReference type="AlphaFoldDB" id="A0A074TJF6"/>
<sequence length="339" mass="35772">MTALSEYERLEAIGLWRPEPGAQRREVIVSLGDASVVISDSKSSSALAHWSLPAMIRRNPGTRPALFAPSDEPGEELEIEDETMIAAIEKVHVIIETHRPHPGRLRGVLIGAVVLAFGAVGILWVPGAMVNHAASITPQAKRIEIGRKLLTELATMTGPPCRSGPGDRALSQLSARLPAHATIVVLPEALAGARLLPGKLAVVGRNTIDGPDTPEVVAGYLIAAEASGSDDTPLKRMLEALGPAASLRLMTTGNLPDSGIVDYAKRLLREPPERADSDTLLRAFKAAGVSSTPYAYALDPTGESVLSLIEADPFKGAPAPRPVLADAQWVALQDICTAS</sequence>
<reference evidence="2 3" key="1">
    <citation type="submission" date="2014-03" db="EMBL/GenBank/DDBJ databases">
        <title>The draft genome sequence of Thioclava dalianensis DLFJ1-1.</title>
        <authorList>
            <person name="Lai Q."/>
            <person name="Shao Z."/>
        </authorList>
    </citation>
    <scope>NUCLEOTIDE SEQUENCE [LARGE SCALE GENOMIC DNA]</scope>
    <source>
        <strain evidence="2 3">DLFJ1-1</strain>
    </source>
</reference>
<organism evidence="2 3">
    <name type="scientific">Thioclava dalianensis</name>
    <dbReference type="NCBI Taxonomy" id="1185766"/>
    <lineage>
        <taxon>Bacteria</taxon>
        <taxon>Pseudomonadati</taxon>
        <taxon>Pseudomonadota</taxon>
        <taxon>Alphaproteobacteria</taxon>
        <taxon>Rhodobacterales</taxon>
        <taxon>Paracoccaceae</taxon>
        <taxon>Thioclava</taxon>
    </lineage>
</organism>
<accession>A0A074TJF6</accession>
<keyword evidence="1" id="KW-0472">Membrane</keyword>
<dbReference type="Proteomes" id="UP000027725">
    <property type="component" value="Unassembled WGS sequence"/>
</dbReference>
<feature type="transmembrane region" description="Helical" evidence="1">
    <location>
        <begin position="108"/>
        <end position="129"/>
    </location>
</feature>
<dbReference type="RefSeq" id="WP_038064810.1">
    <property type="nucleotide sequence ID" value="NZ_FOVB01000001.1"/>
</dbReference>
<keyword evidence="1" id="KW-0812">Transmembrane</keyword>
<comment type="caution">
    <text evidence="2">The sequence shown here is derived from an EMBL/GenBank/DDBJ whole genome shotgun (WGS) entry which is preliminary data.</text>
</comment>
<evidence type="ECO:0000313" key="3">
    <source>
        <dbReference type="Proteomes" id="UP000027725"/>
    </source>
</evidence>
<evidence type="ECO:0000256" key="1">
    <source>
        <dbReference type="SAM" id="Phobius"/>
    </source>
</evidence>
<gene>
    <name evidence="2" type="ORF">DL1_19340</name>
</gene>
<proteinExistence type="predicted"/>